<proteinExistence type="predicted"/>
<protein>
    <recommendedName>
        <fullName evidence="3">PepSY domain-containing protein</fullName>
    </recommendedName>
</protein>
<evidence type="ECO:0000313" key="1">
    <source>
        <dbReference type="EMBL" id="EMT51872.1"/>
    </source>
</evidence>
<accession>M8DEM5</accession>
<keyword evidence="2" id="KW-1185">Reference proteome</keyword>
<sequence>MVEETKEMKKLGIVVISIVLLLLTGCGRQSSPEQVQGLGKAEAAAIAQAAVKKFFQAEVDIEDREVTLEDPDSLIDSDTHQPIYRGVPVHAVLKRKPQDGEIAAFHAVIDPKTKQILSLSIDRMNKQTTQTTSLSTEELERIAADYVRSRALLSPQAVKLVKSSPVSTGDRKQYFYFTDDQHTVAVGVDTDSRQIVTFTFD</sequence>
<evidence type="ECO:0008006" key="3">
    <source>
        <dbReference type="Google" id="ProtNLM"/>
    </source>
</evidence>
<gene>
    <name evidence="1" type="ORF">I532_16056</name>
</gene>
<evidence type="ECO:0000313" key="2">
    <source>
        <dbReference type="Proteomes" id="UP000012081"/>
    </source>
</evidence>
<comment type="caution">
    <text evidence="1">The sequence shown here is derived from an EMBL/GenBank/DDBJ whole genome shotgun (WGS) entry which is preliminary data.</text>
</comment>
<organism evidence="1 2">
    <name type="scientific">Brevibacillus borstelensis AK1</name>
    <dbReference type="NCBI Taxonomy" id="1300222"/>
    <lineage>
        <taxon>Bacteria</taxon>
        <taxon>Bacillati</taxon>
        <taxon>Bacillota</taxon>
        <taxon>Bacilli</taxon>
        <taxon>Bacillales</taxon>
        <taxon>Paenibacillaceae</taxon>
        <taxon>Brevibacillus</taxon>
    </lineage>
</organism>
<name>M8DEM5_9BACL</name>
<dbReference type="Proteomes" id="UP000012081">
    <property type="component" value="Unassembled WGS sequence"/>
</dbReference>
<dbReference type="PATRIC" id="fig|1300222.3.peg.3360"/>
<dbReference type="AlphaFoldDB" id="M8DEM5"/>
<dbReference type="PROSITE" id="PS51257">
    <property type="entry name" value="PROKAR_LIPOPROTEIN"/>
    <property type="match status" value="1"/>
</dbReference>
<reference evidence="1 2" key="1">
    <citation type="submission" date="2013-03" db="EMBL/GenBank/DDBJ databases">
        <title>Assembly of a new bacterial strain Brevibacillus borstelensis AK1.</title>
        <authorList>
            <person name="Rajan I."/>
            <person name="PoliReddy D."/>
            <person name="Sugumar T."/>
            <person name="Rathinam K."/>
            <person name="Alqarawi S."/>
            <person name="Khalil A.B."/>
            <person name="Sivakumar N."/>
        </authorList>
    </citation>
    <scope>NUCLEOTIDE SEQUENCE [LARGE SCALE GENOMIC DNA]</scope>
    <source>
        <strain evidence="1 2">AK1</strain>
    </source>
</reference>
<dbReference type="EMBL" id="APBN01000006">
    <property type="protein sequence ID" value="EMT51872.1"/>
    <property type="molecule type" value="Genomic_DNA"/>
</dbReference>